<feature type="domain" description="DUF5723" evidence="1">
    <location>
        <begin position="14"/>
        <end position="406"/>
    </location>
</feature>
<proteinExistence type="predicted"/>
<evidence type="ECO:0000313" key="3">
    <source>
        <dbReference type="Proteomes" id="UP000295706"/>
    </source>
</evidence>
<dbReference type="EMBL" id="SMJU01000001">
    <property type="protein sequence ID" value="TDB69258.1"/>
    <property type="molecule type" value="Genomic_DNA"/>
</dbReference>
<protein>
    <recommendedName>
        <fullName evidence="1">DUF5723 domain-containing protein</fullName>
    </recommendedName>
</protein>
<reference evidence="2 3" key="1">
    <citation type="submission" date="2019-02" db="EMBL/GenBank/DDBJ databases">
        <title>Arundinibacter roseus gen. nov., sp. nov., a new member of the family Cytophagaceae.</title>
        <authorList>
            <person name="Szuroczki S."/>
            <person name="Khayer B."/>
            <person name="Sproer C."/>
            <person name="Toumi M."/>
            <person name="Szabo A."/>
            <person name="Felfoldi T."/>
            <person name="Schumann P."/>
            <person name="Toth E."/>
        </authorList>
    </citation>
    <scope>NUCLEOTIDE SEQUENCE [LARGE SCALE GENOMIC DNA]</scope>
    <source>
        <strain evidence="2 3">DMA-k-7a</strain>
    </source>
</reference>
<evidence type="ECO:0000313" key="2">
    <source>
        <dbReference type="EMBL" id="TDB69258.1"/>
    </source>
</evidence>
<dbReference type="AlphaFoldDB" id="A0A4R4KLT4"/>
<accession>A0A4R4KLT4</accession>
<comment type="caution">
    <text evidence="2">The sequence shown here is derived from an EMBL/GenBank/DDBJ whole genome shotgun (WGS) entry which is preliminary data.</text>
</comment>
<name>A0A4R4KLT4_9BACT</name>
<evidence type="ECO:0000259" key="1">
    <source>
        <dbReference type="Pfam" id="PF18990"/>
    </source>
</evidence>
<dbReference type="Proteomes" id="UP000295706">
    <property type="component" value="Unassembled WGS sequence"/>
</dbReference>
<gene>
    <name evidence="2" type="ORF">EZE20_01375</name>
</gene>
<sequence length="445" mass="50136">MYRSTVNPSVLGGSRYKWQVNLVTAGSTINNRYFIFFGRNAFLYPQLVPHTTDELYGRSRTMGSITTGNPMYVASEIRWPSAMWSVGKNHGFAFQVRSRGFVQGQNIPQDIRTLYYKRLDSPATPLASDTWGDFDLTQQSFTEASLAYGLQLINLRAHKLKVGATLKRMFGARAGYLRGAVDTYQIRSVARGEADEKELVLTNFSYEAGYTYPTQKLAIGDFFKSNTYGSGWGYDLGATYELGSYWNRLEDDDDARPGYLIRLSASVTDLGMIRYRSTESRVVSGNLSRFVIQQNDLEILGNEGADGFMQVINAQNAVPMNQEAQLATAVHLEADVQLVKSFFINLSQTKRYGDPPQNALDMTQPDLFTITPRFENEDSDFSLPLTFIEGNKRVSMGAMARFGPIQVGFSNLNGLLNRKDPDANRATFMYVGFSVWRFKDRMQDK</sequence>
<dbReference type="InterPro" id="IPR043781">
    <property type="entry name" value="DUF5723"/>
</dbReference>
<dbReference type="OrthoDB" id="9805336at2"/>
<dbReference type="Pfam" id="PF18990">
    <property type="entry name" value="DUF5723"/>
    <property type="match status" value="1"/>
</dbReference>
<organism evidence="2 3">
    <name type="scientific">Arundinibacter roseus</name>
    <dbReference type="NCBI Taxonomy" id="2070510"/>
    <lineage>
        <taxon>Bacteria</taxon>
        <taxon>Pseudomonadati</taxon>
        <taxon>Bacteroidota</taxon>
        <taxon>Cytophagia</taxon>
        <taxon>Cytophagales</taxon>
        <taxon>Spirosomataceae</taxon>
        <taxon>Arundinibacter</taxon>
    </lineage>
</organism>
<keyword evidence="3" id="KW-1185">Reference proteome</keyword>